<keyword evidence="1" id="KW-1003">Cell membrane</keyword>
<sequence>MLHNLTFEYPYLLVLLLLYLVCLAFCKQKKIALFFPNQALLQKASAKSRYLINSIKFLAVFFLVLALASPIKQDNIITKNDKGYEISLILDASGSMREANKFQIVKSIVTQFIDKRKHDKLALSIFADFAYVAIPLTYDKKSIKRLLSRIDVGVAGVRRTALYEALFLSANLFKKSQSKEKIAILLTDGVDNTDSIPLQVAINTAKKYGIKVYTIGVGEAGDFNPEVLHQIAQQTGGKYFSANTLTKLQNVYKTIDTLEKSEIKADKYVKKTYYFEYPLIVSLLFFLFYFYLTNKE</sequence>
<feature type="transmembrane region" description="Helical" evidence="5">
    <location>
        <begin position="50"/>
        <end position="71"/>
    </location>
</feature>
<dbReference type="Pfam" id="PF00092">
    <property type="entry name" value="VWA"/>
    <property type="match status" value="1"/>
</dbReference>
<keyword evidence="2 5" id="KW-0812">Transmembrane</keyword>
<dbReference type="InterPro" id="IPR002035">
    <property type="entry name" value="VWF_A"/>
</dbReference>
<dbReference type="PROSITE" id="PS50234">
    <property type="entry name" value="VWFA"/>
    <property type="match status" value="1"/>
</dbReference>
<feature type="domain" description="VWFA" evidence="6">
    <location>
        <begin position="85"/>
        <end position="255"/>
    </location>
</feature>
<organism evidence="7">
    <name type="scientific">hydrothermal vent metagenome</name>
    <dbReference type="NCBI Taxonomy" id="652676"/>
    <lineage>
        <taxon>unclassified sequences</taxon>
        <taxon>metagenomes</taxon>
        <taxon>ecological metagenomes</taxon>
    </lineage>
</organism>
<gene>
    <name evidence="7" type="ORF">MNB_SM-3-721</name>
</gene>
<keyword evidence="3 5" id="KW-1133">Transmembrane helix</keyword>
<dbReference type="SMART" id="SM00327">
    <property type="entry name" value="VWA"/>
    <property type="match status" value="1"/>
</dbReference>
<proteinExistence type="predicted"/>
<dbReference type="Gene3D" id="3.40.50.410">
    <property type="entry name" value="von Willebrand factor, type A domain"/>
    <property type="match status" value="1"/>
</dbReference>
<evidence type="ECO:0000256" key="2">
    <source>
        <dbReference type="ARBA" id="ARBA00022692"/>
    </source>
</evidence>
<dbReference type="InterPro" id="IPR036465">
    <property type="entry name" value="vWFA_dom_sf"/>
</dbReference>
<evidence type="ECO:0000256" key="1">
    <source>
        <dbReference type="ARBA" id="ARBA00022475"/>
    </source>
</evidence>
<accession>A0A1W1D473</accession>
<evidence type="ECO:0000259" key="6">
    <source>
        <dbReference type="PROSITE" id="PS50234"/>
    </source>
</evidence>
<dbReference type="EMBL" id="FPHP01000023">
    <property type="protein sequence ID" value="SFV75242.1"/>
    <property type="molecule type" value="Genomic_DNA"/>
</dbReference>
<evidence type="ECO:0000256" key="5">
    <source>
        <dbReference type="SAM" id="Phobius"/>
    </source>
</evidence>
<feature type="transmembrane region" description="Helical" evidence="5">
    <location>
        <begin position="121"/>
        <end position="138"/>
    </location>
</feature>
<evidence type="ECO:0000313" key="7">
    <source>
        <dbReference type="EMBL" id="SFV75242.1"/>
    </source>
</evidence>
<dbReference type="InterPro" id="IPR050768">
    <property type="entry name" value="UPF0353/GerABKA_families"/>
</dbReference>
<evidence type="ECO:0000256" key="3">
    <source>
        <dbReference type="ARBA" id="ARBA00022989"/>
    </source>
</evidence>
<dbReference type="PANTHER" id="PTHR22550:SF5">
    <property type="entry name" value="LEUCINE ZIPPER PROTEIN 4"/>
    <property type="match status" value="1"/>
</dbReference>
<feature type="transmembrane region" description="Helical" evidence="5">
    <location>
        <begin position="6"/>
        <end position="26"/>
    </location>
</feature>
<protein>
    <submittedName>
        <fullName evidence="7">BatA (Bacteroides aerotolerance operon)</fullName>
    </submittedName>
</protein>
<feature type="transmembrane region" description="Helical" evidence="5">
    <location>
        <begin position="274"/>
        <end position="292"/>
    </location>
</feature>
<dbReference type="AlphaFoldDB" id="A0A1W1D473"/>
<dbReference type="SUPFAM" id="SSF53300">
    <property type="entry name" value="vWA-like"/>
    <property type="match status" value="1"/>
</dbReference>
<reference evidence="7" key="1">
    <citation type="submission" date="2016-10" db="EMBL/GenBank/DDBJ databases">
        <authorList>
            <person name="de Groot N.N."/>
        </authorList>
    </citation>
    <scope>NUCLEOTIDE SEQUENCE</scope>
</reference>
<evidence type="ECO:0000256" key="4">
    <source>
        <dbReference type="ARBA" id="ARBA00023136"/>
    </source>
</evidence>
<dbReference type="PANTHER" id="PTHR22550">
    <property type="entry name" value="SPORE GERMINATION PROTEIN"/>
    <property type="match status" value="1"/>
</dbReference>
<keyword evidence="4 5" id="KW-0472">Membrane</keyword>
<name>A0A1W1D473_9ZZZZ</name>